<sequence length="338" mass="34775">MGTSWRIVLGALSGVVAAVIWAVSLAIYQPYMQPDGFWTDPATGDQYPEIGSNNTYWPRDIRQLAILLAFVGVVLVCRANVRGILAAAVGTVVWIGVDLALDRFDVSGGTTAVQLAIGGAVGFVVIAIVARFVSTDEPGSEFTGHLLATVAAVCAATTVLITTPWEEPVTDAEQVQVENALSLLKVGLVLMFAAVALALLPLGRIVWMVPFAGVAALAAWPATATYGLPGMLGLLFLPAGAATAVAAARGVPPLRLLGVLVACALALIPVYVLLYIIGSAIGGAMTSLADNPPINSADTDLSLSFAALMLGLVFAVISHLLTRPAVEAAAPLAVAQPE</sequence>
<feature type="transmembrane region" description="Helical" evidence="1">
    <location>
        <begin position="228"/>
        <end position="247"/>
    </location>
</feature>
<proteinExistence type="predicted"/>
<gene>
    <name evidence="2" type="ORF">Dsi01nite_108370</name>
</gene>
<keyword evidence="1" id="KW-0472">Membrane</keyword>
<dbReference type="Proteomes" id="UP000660611">
    <property type="component" value="Unassembled WGS sequence"/>
</dbReference>
<feature type="transmembrane region" description="Helical" evidence="1">
    <location>
        <begin position="113"/>
        <end position="134"/>
    </location>
</feature>
<protein>
    <submittedName>
        <fullName evidence="2">Uncharacterized protein</fullName>
    </submittedName>
</protein>
<keyword evidence="1" id="KW-1133">Transmembrane helix</keyword>
<reference evidence="2" key="1">
    <citation type="submission" date="2021-01" db="EMBL/GenBank/DDBJ databases">
        <title>Whole genome shotgun sequence of Dactylosporangium siamense NBRC 106093.</title>
        <authorList>
            <person name="Komaki H."/>
            <person name="Tamura T."/>
        </authorList>
    </citation>
    <scope>NUCLEOTIDE SEQUENCE</scope>
    <source>
        <strain evidence="2">NBRC 106093</strain>
    </source>
</reference>
<evidence type="ECO:0000256" key="1">
    <source>
        <dbReference type="SAM" id="Phobius"/>
    </source>
</evidence>
<comment type="caution">
    <text evidence="2">The sequence shown here is derived from an EMBL/GenBank/DDBJ whole genome shotgun (WGS) entry which is preliminary data.</text>
</comment>
<feature type="transmembrane region" description="Helical" evidence="1">
    <location>
        <begin position="7"/>
        <end position="28"/>
    </location>
</feature>
<evidence type="ECO:0000313" key="2">
    <source>
        <dbReference type="EMBL" id="GIG52796.1"/>
    </source>
</evidence>
<feature type="transmembrane region" description="Helical" evidence="1">
    <location>
        <begin position="146"/>
        <end position="165"/>
    </location>
</feature>
<feature type="transmembrane region" description="Helical" evidence="1">
    <location>
        <begin position="259"/>
        <end position="281"/>
    </location>
</feature>
<feature type="transmembrane region" description="Helical" evidence="1">
    <location>
        <begin position="84"/>
        <end position="101"/>
    </location>
</feature>
<keyword evidence="1" id="KW-0812">Transmembrane</keyword>
<feature type="transmembrane region" description="Helical" evidence="1">
    <location>
        <begin position="180"/>
        <end position="200"/>
    </location>
</feature>
<accession>A0A919UHV8</accession>
<keyword evidence="3" id="KW-1185">Reference proteome</keyword>
<dbReference type="RefSeq" id="WP_203854387.1">
    <property type="nucleotide sequence ID" value="NZ_BAAAVW010000043.1"/>
</dbReference>
<feature type="transmembrane region" description="Helical" evidence="1">
    <location>
        <begin position="301"/>
        <end position="321"/>
    </location>
</feature>
<evidence type="ECO:0000313" key="3">
    <source>
        <dbReference type="Proteomes" id="UP000660611"/>
    </source>
</evidence>
<name>A0A919UHV8_9ACTN</name>
<organism evidence="2 3">
    <name type="scientific">Dactylosporangium siamense</name>
    <dbReference type="NCBI Taxonomy" id="685454"/>
    <lineage>
        <taxon>Bacteria</taxon>
        <taxon>Bacillati</taxon>
        <taxon>Actinomycetota</taxon>
        <taxon>Actinomycetes</taxon>
        <taxon>Micromonosporales</taxon>
        <taxon>Micromonosporaceae</taxon>
        <taxon>Dactylosporangium</taxon>
    </lineage>
</organism>
<dbReference type="AlphaFoldDB" id="A0A919UHV8"/>
<feature type="transmembrane region" description="Helical" evidence="1">
    <location>
        <begin position="61"/>
        <end position="77"/>
    </location>
</feature>
<dbReference type="EMBL" id="BONQ01000188">
    <property type="protein sequence ID" value="GIG52796.1"/>
    <property type="molecule type" value="Genomic_DNA"/>
</dbReference>
<feature type="transmembrane region" description="Helical" evidence="1">
    <location>
        <begin position="205"/>
        <end position="222"/>
    </location>
</feature>